<dbReference type="InterPro" id="IPR011008">
    <property type="entry name" value="Dimeric_a/b-barrel"/>
</dbReference>
<dbReference type="Gene3D" id="3.30.70.100">
    <property type="match status" value="1"/>
</dbReference>
<dbReference type="HOGENOM" id="CLU_131496_8_0_7"/>
<protein>
    <recommendedName>
        <fullName evidence="1">ABM domain-containing protein</fullName>
    </recommendedName>
</protein>
<evidence type="ECO:0000313" key="3">
    <source>
        <dbReference type="Proteomes" id="UP000011721"/>
    </source>
</evidence>
<dbReference type="RefSeq" id="WP_015403260.1">
    <property type="nucleotide sequence ID" value="NC_020304.1"/>
</dbReference>
<sequence>MILVIIHMKVSAEKRKELSQTVTSLLGCIRAQMGCERCELFYRTEDENNLCLLEEWATQKNLDLHYGSESFKILRGAMNLLEEPSEIIVYQCFQPAGKIEGRC</sequence>
<name>M1NCU4_DESSD</name>
<dbReference type="Proteomes" id="UP000011721">
    <property type="component" value="Chromosome"/>
</dbReference>
<dbReference type="EMBL" id="CP003985">
    <property type="protein sequence ID" value="AGF77564.1"/>
    <property type="molecule type" value="Genomic_DNA"/>
</dbReference>
<dbReference type="AlphaFoldDB" id="M1NCU4"/>
<proteinExistence type="predicted"/>
<dbReference type="KEGG" id="dsf:UWK_00990"/>
<dbReference type="PROSITE" id="PS51725">
    <property type="entry name" value="ABM"/>
    <property type="match status" value="1"/>
</dbReference>
<dbReference type="STRING" id="1167006.UWK_00990"/>
<dbReference type="OrthoDB" id="277125at2"/>
<evidence type="ECO:0000313" key="2">
    <source>
        <dbReference type="EMBL" id="AGF77564.1"/>
    </source>
</evidence>
<dbReference type="Pfam" id="PF03992">
    <property type="entry name" value="ABM"/>
    <property type="match status" value="1"/>
</dbReference>
<gene>
    <name evidence="2" type="ordered locus">UWK_00990</name>
</gene>
<accession>M1NCU4</accession>
<reference evidence="3" key="1">
    <citation type="journal article" date="2013" name="Stand. Genomic Sci.">
        <title>Complete genome sequence of Desulfocapsa sulfexigens, a marine deltaproteobacterium specialized in disproportionating inorganic sulfur compounds.</title>
        <authorList>
            <person name="Finster K.W."/>
            <person name="Kjeldsen K.U."/>
            <person name="Kube M."/>
            <person name="Reinhardt R."/>
            <person name="Mussmann M."/>
            <person name="Amann R."/>
            <person name="Schreiber L."/>
        </authorList>
    </citation>
    <scope>NUCLEOTIDE SEQUENCE [LARGE SCALE GENOMIC DNA]</scope>
    <source>
        <strain evidence="3">DSM 10523 / SB164P1</strain>
    </source>
</reference>
<evidence type="ECO:0000259" key="1">
    <source>
        <dbReference type="PROSITE" id="PS51725"/>
    </source>
</evidence>
<dbReference type="SUPFAM" id="SSF54909">
    <property type="entry name" value="Dimeric alpha+beta barrel"/>
    <property type="match status" value="1"/>
</dbReference>
<dbReference type="InterPro" id="IPR007138">
    <property type="entry name" value="ABM_dom"/>
</dbReference>
<organism evidence="2 3">
    <name type="scientific">Desulfocapsa sulfexigens (strain DSM 10523 / SB164P1)</name>
    <dbReference type="NCBI Taxonomy" id="1167006"/>
    <lineage>
        <taxon>Bacteria</taxon>
        <taxon>Pseudomonadati</taxon>
        <taxon>Thermodesulfobacteriota</taxon>
        <taxon>Desulfobulbia</taxon>
        <taxon>Desulfobulbales</taxon>
        <taxon>Desulfocapsaceae</taxon>
        <taxon>Desulfocapsa</taxon>
    </lineage>
</organism>
<feature type="domain" description="ABM" evidence="1">
    <location>
        <begin position="2"/>
        <end position="90"/>
    </location>
</feature>
<keyword evidence="3" id="KW-1185">Reference proteome</keyword>
<dbReference type="eggNOG" id="COG1359">
    <property type="taxonomic scope" value="Bacteria"/>
</dbReference>